<dbReference type="AlphaFoldDB" id="A0AAV7VF82"/>
<proteinExistence type="predicted"/>
<comment type="caution">
    <text evidence="2">The sequence shown here is derived from an EMBL/GenBank/DDBJ whole genome shotgun (WGS) entry which is preliminary data.</text>
</comment>
<dbReference type="EMBL" id="JANPWB010000003">
    <property type="protein sequence ID" value="KAJ1198893.1"/>
    <property type="molecule type" value="Genomic_DNA"/>
</dbReference>
<evidence type="ECO:0000313" key="3">
    <source>
        <dbReference type="Proteomes" id="UP001066276"/>
    </source>
</evidence>
<accession>A0AAV7VF82</accession>
<name>A0AAV7VF82_PLEWA</name>
<gene>
    <name evidence="2" type="ORF">NDU88_002731</name>
</gene>
<organism evidence="2 3">
    <name type="scientific">Pleurodeles waltl</name>
    <name type="common">Iberian ribbed newt</name>
    <dbReference type="NCBI Taxonomy" id="8319"/>
    <lineage>
        <taxon>Eukaryota</taxon>
        <taxon>Metazoa</taxon>
        <taxon>Chordata</taxon>
        <taxon>Craniata</taxon>
        <taxon>Vertebrata</taxon>
        <taxon>Euteleostomi</taxon>
        <taxon>Amphibia</taxon>
        <taxon>Batrachia</taxon>
        <taxon>Caudata</taxon>
        <taxon>Salamandroidea</taxon>
        <taxon>Salamandridae</taxon>
        <taxon>Pleurodelinae</taxon>
        <taxon>Pleurodeles</taxon>
    </lineage>
</organism>
<feature type="region of interest" description="Disordered" evidence="1">
    <location>
        <begin position="1"/>
        <end position="31"/>
    </location>
</feature>
<dbReference type="Proteomes" id="UP001066276">
    <property type="component" value="Chromosome 2_1"/>
</dbReference>
<evidence type="ECO:0000256" key="1">
    <source>
        <dbReference type="SAM" id="MobiDB-lite"/>
    </source>
</evidence>
<reference evidence="2" key="1">
    <citation type="journal article" date="2022" name="bioRxiv">
        <title>Sequencing and chromosome-scale assembly of the giantPleurodeles waltlgenome.</title>
        <authorList>
            <person name="Brown T."/>
            <person name="Elewa A."/>
            <person name="Iarovenko S."/>
            <person name="Subramanian E."/>
            <person name="Araus A.J."/>
            <person name="Petzold A."/>
            <person name="Susuki M."/>
            <person name="Suzuki K.-i.T."/>
            <person name="Hayashi T."/>
            <person name="Toyoda A."/>
            <person name="Oliveira C."/>
            <person name="Osipova E."/>
            <person name="Leigh N.D."/>
            <person name="Simon A."/>
            <person name="Yun M.H."/>
        </authorList>
    </citation>
    <scope>NUCLEOTIDE SEQUENCE</scope>
    <source>
        <strain evidence="2">20211129_DDA</strain>
        <tissue evidence="2">Liver</tissue>
    </source>
</reference>
<protein>
    <submittedName>
        <fullName evidence="2">Uncharacterized protein</fullName>
    </submittedName>
</protein>
<evidence type="ECO:0000313" key="2">
    <source>
        <dbReference type="EMBL" id="KAJ1198893.1"/>
    </source>
</evidence>
<keyword evidence="3" id="KW-1185">Reference proteome</keyword>
<sequence length="74" mass="7698">MKENCGVADLPSGEVDPPFGRPSSEAVWNGGNAGKMGKEKIFHPVRFICTLADPAVAAVWNGGNAGKKGKEKGD</sequence>